<feature type="domain" description="IMS import disulfide relay-system CHCH-CHCH-like Cx9C" evidence="1">
    <location>
        <begin position="5"/>
        <end position="48"/>
    </location>
</feature>
<proteinExistence type="predicted"/>
<evidence type="ECO:0000313" key="3">
    <source>
        <dbReference type="Proteomes" id="UP001220961"/>
    </source>
</evidence>
<dbReference type="AlphaFoldDB" id="A0AAF0E5U8"/>
<sequence>MEPMMETVGKHCQGPLASFQRCILGSKGNQAACTKEQQALADCAAQAVPVLQTMKQQCGHLIRDYDACLSANRHASDEELTGKCLGKLQALADCTDAVKTQAEQAGGATSATP</sequence>
<evidence type="ECO:0000313" key="2">
    <source>
        <dbReference type="EMBL" id="WFD20142.1"/>
    </source>
</evidence>
<evidence type="ECO:0000259" key="1">
    <source>
        <dbReference type="Pfam" id="PF16860"/>
    </source>
</evidence>
<accession>A0AAF0E5U8</accession>
<reference evidence="2" key="1">
    <citation type="submission" date="2023-03" db="EMBL/GenBank/DDBJ databases">
        <title>Mating type loci evolution in Malassezia.</title>
        <authorList>
            <person name="Coelho M.A."/>
        </authorList>
    </citation>
    <scope>NUCLEOTIDE SEQUENCE</scope>
    <source>
        <strain evidence="2">CBS 10434</strain>
    </source>
</reference>
<dbReference type="InterPro" id="IPR052848">
    <property type="entry name" value="CHCH_domain-containing_protein"/>
</dbReference>
<name>A0AAF0E5U8_9BASI</name>
<dbReference type="PANTHER" id="PTHR47106:SF1">
    <property type="entry name" value="COILED-COIL-HELIX-COILED-COIL-HELIX DOMAIN-CONTAINING PROTEIN 5"/>
    <property type="match status" value="1"/>
</dbReference>
<dbReference type="Proteomes" id="UP001220961">
    <property type="component" value="Chromosome 4"/>
</dbReference>
<dbReference type="GO" id="GO:0005758">
    <property type="term" value="C:mitochondrial intermembrane space"/>
    <property type="evidence" value="ECO:0007669"/>
    <property type="project" value="TreeGrafter"/>
</dbReference>
<protein>
    <recommendedName>
        <fullName evidence="1">IMS import disulfide relay-system CHCH-CHCH-like Cx9C domain-containing protein</fullName>
    </recommendedName>
</protein>
<dbReference type="InterPro" id="IPR031731">
    <property type="entry name" value="CX9C"/>
</dbReference>
<gene>
    <name evidence="2" type="ORF">MCAP1_002386</name>
</gene>
<keyword evidence="3" id="KW-1185">Reference proteome</keyword>
<dbReference type="EMBL" id="CP119911">
    <property type="protein sequence ID" value="WFD20142.1"/>
    <property type="molecule type" value="Genomic_DNA"/>
</dbReference>
<dbReference type="Gene3D" id="1.10.287.2900">
    <property type="match status" value="2"/>
</dbReference>
<dbReference type="Pfam" id="PF16860">
    <property type="entry name" value="CX9C"/>
    <property type="match status" value="1"/>
</dbReference>
<organism evidence="2 3">
    <name type="scientific">Malassezia caprae</name>
    <dbReference type="NCBI Taxonomy" id="1381934"/>
    <lineage>
        <taxon>Eukaryota</taxon>
        <taxon>Fungi</taxon>
        <taxon>Dikarya</taxon>
        <taxon>Basidiomycota</taxon>
        <taxon>Ustilaginomycotina</taxon>
        <taxon>Malasseziomycetes</taxon>
        <taxon>Malasseziales</taxon>
        <taxon>Malasseziaceae</taxon>
        <taxon>Malassezia</taxon>
    </lineage>
</organism>
<dbReference type="PANTHER" id="PTHR47106">
    <property type="entry name" value="COILED-COIL-HELIX-COILED-COIL-HELIX DOMAIN-CONTAINING PROTEIN 5"/>
    <property type="match status" value="1"/>
</dbReference>
<dbReference type="PROSITE" id="PS51808">
    <property type="entry name" value="CHCH"/>
    <property type="match status" value="1"/>
</dbReference>
<dbReference type="GO" id="GO:0045333">
    <property type="term" value="P:cellular respiration"/>
    <property type="evidence" value="ECO:0007669"/>
    <property type="project" value="TreeGrafter"/>
</dbReference>